<evidence type="ECO:0000313" key="10">
    <source>
        <dbReference type="Proteomes" id="UP001642540"/>
    </source>
</evidence>
<comment type="caution">
    <text evidence="9">The sequence shown here is derived from an EMBL/GenBank/DDBJ whole genome shotgun (WGS) entry which is preliminary data.</text>
</comment>
<evidence type="ECO:0000256" key="5">
    <source>
        <dbReference type="ARBA" id="ARBA00023136"/>
    </source>
</evidence>
<keyword evidence="2" id="KW-1003">Cell membrane</keyword>
<evidence type="ECO:0000256" key="1">
    <source>
        <dbReference type="ARBA" id="ARBA00004651"/>
    </source>
</evidence>
<evidence type="ECO:0000256" key="8">
    <source>
        <dbReference type="SAM" id="Phobius"/>
    </source>
</evidence>
<feature type="transmembrane region" description="Helical" evidence="8">
    <location>
        <begin position="675"/>
        <end position="705"/>
    </location>
</feature>
<dbReference type="EMBL" id="CAXLJM020000068">
    <property type="protein sequence ID" value="CAL8122851.1"/>
    <property type="molecule type" value="Genomic_DNA"/>
</dbReference>
<keyword evidence="3 8" id="KW-0812">Transmembrane</keyword>
<protein>
    <recommendedName>
        <fullName evidence="11">Ionotropic receptor</fullName>
    </recommendedName>
</protein>
<evidence type="ECO:0000256" key="7">
    <source>
        <dbReference type="ARBA" id="ARBA00023180"/>
    </source>
</evidence>
<dbReference type="PANTHER" id="PTHR42643">
    <property type="entry name" value="IONOTROPIC RECEPTOR 20A-RELATED"/>
    <property type="match status" value="1"/>
</dbReference>
<evidence type="ECO:0000256" key="4">
    <source>
        <dbReference type="ARBA" id="ARBA00022989"/>
    </source>
</evidence>
<keyword evidence="5 8" id="KW-0472">Membrane</keyword>
<gene>
    <name evidence="9" type="ORF">ODALV1_LOCUS19980</name>
</gene>
<feature type="transmembrane region" description="Helical" evidence="8">
    <location>
        <begin position="340"/>
        <end position="366"/>
    </location>
</feature>
<evidence type="ECO:0008006" key="11">
    <source>
        <dbReference type="Google" id="ProtNLM"/>
    </source>
</evidence>
<name>A0ABP1R9A3_9HEXA</name>
<dbReference type="PANTHER" id="PTHR42643:SF42">
    <property type="entry name" value="IONOTROPIC GLUTAMATE RECEPTOR L-GLUTAMATE AND GLYCINE-BINDING DOMAIN-CONTAINING PROTEIN"/>
    <property type="match status" value="1"/>
</dbReference>
<reference evidence="9 10" key="1">
    <citation type="submission" date="2024-08" db="EMBL/GenBank/DDBJ databases">
        <authorList>
            <person name="Cucini C."/>
            <person name="Frati F."/>
        </authorList>
    </citation>
    <scope>NUCLEOTIDE SEQUENCE [LARGE SCALE GENOMIC DNA]</scope>
</reference>
<evidence type="ECO:0000256" key="6">
    <source>
        <dbReference type="ARBA" id="ARBA00023170"/>
    </source>
</evidence>
<keyword evidence="6" id="KW-0675">Receptor</keyword>
<dbReference type="Proteomes" id="UP001642540">
    <property type="component" value="Unassembled WGS sequence"/>
</dbReference>
<evidence type="ECO:0000313" key="9">
    <source>
        <dbReference type="EMBL" id="CAL8122851.1"/>
    </source>
</evidence>
<evidence type="ECO:0000256" key="3">
    <source>
        <dbReference type="ARBA" id="ARBA00022692"/>
    </source>
</evidence>
<dbReference type="InterPro" id="IPR052192">
    <property type="entry name" value="Insect_Ionotropic_Sensory_Rcpt"/>
</dbReference>
<sequence>MKVSFLLNGHYLRAKTVVLWLLIQEIFISSIKTDNTYRNTPSASVMNLLDHLKNCHIKIYSDPISQSELTHLLTVLLNTFGDEVVYSLEQPQIYSSVGLDRPWSQVRISFSQNSKCFVHLYLGSPRQSNFPPLQVLLYQGFIANPDYAIFVKFGPSINVQRFLNFLLRQFYQSHYMAHIFAILNLERLYSICILCNNRYRLVLRSNVESLEVENWKYFQKINMHRHFINAGISQGEKDKKLKTCHRILEYGPFNRPPTVEECIFRELSFKLNYTYKVNRRFSYATVKRRHTLTVAYYNNEIKRQRWQILEHGMVFDQWGYMVVKERENAYNTALTKPFDLWAWICLLVSCMCLCILFVTSILVDFYSFSIPDSFRVMTLIVCNVFGSVLDQSVQSSFAKSYNLWFHKSILGVWLLWSLAIVIVNQAYRGIMFSFLTISPDPKFPVTLKALAESDLKIITFTSITYKRRFRSMVSVNLEEVMIPGMVPGVDYPIYYKDFNKSIDFFRSNLQGMCDMSAKLFLENNLELAPNHTVDWDPLPENFAVFEFVKHVDMQKRILQLYLPSKWESSLIPVPNFMTRMPWTVSRNYFYPAFRRGLSFIYESGLYNRWDKYHDEINGFKNFYAVRVSISKLKVNTSKIRYAVPEKNWRNYYFSTVKKQLFLEPESVSVKVLKTVWILSAIVLGFAVLSFVIEISCGACLTYTYVININENVVMY</sequence>
<keyword evidence="7" id="KW-0325">Glycoprotein</keyword>
<accession>A0ABP1R9A3</accession>
<proteinExistence type="predicted"/>
<comment type="subcellular location">
    <subcellularLocation>
        <location evidence="1">Cell membrane</location>
        <topology evidence="1">Multi-pass membrane protein</topology>
    </subcellularLocation>
</comment>
<feature type="transmembrane region" description="Helical" evidence="8">
    <location>
        <begin position="409"/>
        <end position="427"/>
    </location>
</feature>
<organism evidence="9 10">
    <name type="scientific">Orchesella dallaii</name>
    <dbReference type="NCBI Taxonomy" id="48710"/>
    <lineage>
        <taxon>Eukaryota</taxon>
        <taxon>Metazoa</taxon>
        <taxon>Ecdysozoa</taxon>
        <taxon>Arthropoda</taxon>
        <taxon>Hexapoda</taxon>
        <taxon>Collembola</taxon>
        <taxon>Entomobryomorpha</taxon>
        <taxon>Entomobryoidea</taxon>
        <taxon>Orchesellidae</taxon>
        <taxon>Orchesellinae</taxon>
        <taxon>Orchesella</taxon>
    </lineage>
</organism>
<keyword evidence="10" id="KW-1185">Reference proteome</keyword>
<evidence type="ECO:0000256" key="2">
    <source>
        <dbReference type="ARBA" id="ARBA00022475"/>
    </source>
</evidence>
<keyword evidence="4 8" id="KW-1133">Transmembrane helix</keyword>